<gene>
    <name evidence="1" type="ORF">MAR_008427</name>
</gene>
<proteinExistence type="predicted"/>
<reference evidence="1" key="1">
    <citation type="submission" date="2022-11" db="EMBL/GenBank/DDBJ databases">
        <title>Centuries of genome instability and evolution in soft-shell clam transmissible cancer (bioRxiv).</title>
        <authorList>
            <person name="Hart S.F.M."/>
            <person name="Yonemitsu M.A."/>
            <person name="Giersch R.M."/>
            <person name="Beal B.F."/>
            <person name="Arriagada G."/>
            <person name="Davis B.W."/>
            <person name="Ostrander E.A."/>
            <person name="Goff S.P."/>
            <person name="Metzger M.J."/>
        </authorList>
    </citation>
    <scope>NUCLEOTIDE SEQUENCE</scope>
    <source>
        <strain evidence="1">MELC-2E11</strain>
        <tissue evidence="1">Siphon/mantle</tissue>
    </source>
</reference>
<dbReference type="PANTHER" id="PTHR36162:SF12">
    <property type="match status" value="1"/>
</dbReference>
<dbReference type="PANTHER" id="PTHR36162">
    <property type="match status" value="1"/>
</dbReference>
<evidence type="ECO:0000313" key="2">
    <source>
        <dbReference type="Proteomes" id="UP001164746"/>
    </source>
</evidence>
<sequence>MTTGTKDIITVIPDLYHGFLFRRDDNMKAMPIYDLNGNLAGIQSAVSAHIPSNMRGYNSFNETIDLPPLEIMPPVLKGIRDSNGILYYTVTAYFKHPRLICSPVTPKGVLPGRGLYIQMGYDPEDDFYHIPRDATQLLYRFKIITNGWYRFKFVTNGWYRFKFVTNSWYRFKIVTNGWYRFKFVTNSWYRFKFVTNGWYRFKFVTNSWYRFKFVTNGWYRFKIVTNGWYRFKIVTNGWYRFKFVTNSWYRFKIVTNGWYRFKFVTNSWYRFKIVTNGWYRFKIVTNGWYRFKIVTNGWYRFKFVTNGTLYFMNMSNQLPCEKIYPLFLLYDMEGNLGAFGWVFQGRPNNFFSDDGMGWFHLTPPTYPFLYDPAMLPACMFNENFQVFGIHVYLQEPNKLLCEPIAHVKQKPTTQRLTPPTRQPPKQTYITSITHDRKRQNSENYAIEALDTLPMS</sequence>
<dbReference type="Proteomes" id="UP001164746">
    <property type="component" value="Chromosome 4"/>
</dbReference>
<keyword evidence="2" id="KW-1185">Reference proteome</keyword>
<name>A0ABY7DXX4_MYAAR</name>
<organism evidence="1 2">
    <name type="scientific">Mya arenaria</name>
    <name type="common">Soft-shell clam</name>
    <dbReference type="NCBI Taxonomy" id="6604"/>
    <lineage>
        <taxon>Eukaryota</taxon>
        <taxon>Metazoa</taxon>
        <taxon>Spiralia</taxon>
        <taxon>Lophotrochozoa</taxon>
        <taxon>Mollusca</taxon>
        <taxon>Bivalvia</taxon>
        <taxon>Autobranchia</taxon>
        <taxon>Heteroconchia</taxon>
        <taxon>Euheterodonta</taxon>
        <taxon>Imparidentia</taxon>
        <taxon>Neoheterodontei</taxon>
        <taxon>Myida</taxon>
        <taxon>Myoidea</taxon>
        <taxon>Myidae</taxon>
        <taxon>Mya</taxon>
    </lineage>
</organism>
<accession>A0ABY7DXX4</accession>
<dbReference type="EMBL" id="CP111015">
    <property type="protein sequence ID" value="WAR01869.1"/>
    <property type="molecule type" value="Genomic_DNA"/>
</dbReference>
<evidence type="ECO:0000313" key="1">
    <source>
        <dbReference type="EMBL" id="WAR01869.1"/>
    </source>
</evidence>
<protein>
    <submittedName>
        <fullName evidence="1">Uncharacterized protein</fullName>
    </submittedName>
</protein>
<feature type="non-terminal residue" evidence="1">
    <location>
        <position position="1"/>
    </location>
</feature>